<proteinExistence type="predicted"/>
<dbReference type="Proteomes" id="UP001062846">
    <property type="component" value="Chromosome 1"/>
</dbReference>
<reference evidence="1" key="1">
    <citation type="submission" date="2022-02" db="EMBL/GenBank/DDBJ databases">
        <title>Plant Genome Project.</title>
        <authorList>
            <person name="Zhang R.-G."/>
        </authorList>
    </citation>
    <scope>NUCLEOTIDE SEQUENCE</scope>
    <source>
        <strain evidence="1">AT1</strain>
    </source>
</reference>
<evidence type="ECO:0000313" key="1">
    <source>
        <dbReference type="EMBL" id="KAI8571305.1"/>
    </source>
</evidence>
<organism evidence="1 2">
    <name type="scientific">Rhododendron molle</name>
    <name type="common">Chinese azalea</name>
    <name type="synonym">Azalea mollis</name>
    <dbReference type="NCBI Taxonomy" id="49168"/>
    <lineage>
        <taxon>Eukaryota</taxon>
        <taxon>Viridiplantae</taxon>
        <taxon>Streptophyta</taxon>
        <taxon>Embryophyta</taxon>
        <taxon>Tracheophyta</taxon>
        <taxon>Spermatophyta</taxon>
        <taxon>Magnoliopsida</taxon>
        <taxon>eudicotyledons</taxon>
        <taxon>Gunneridae</taxon>
        <taxon>Pentapetalae</taxon>
        <taxon>asterids</taxon>
        <taxon>Ericales</taxon>
        <taxon>Ericaceae</taxon>
        <taxon>Ericoideae</taxon>
        <taxon>Rhodoreae</taxon>
        <taxon>Rhododendron</taxon>
    </lineage>
</organism>
<name>A0ACC0Q0P0_RHOML</name>
<protein>
    <submittedName>
        <fullName evidence="1">Uncharacterized protein</fullName>
    </submittedName>
</protein>
<keyword evidence="2" id="KW-1185">Reference proteome</keyword>
<sequence length="73" mass="8446">MYNILLIFLLLLRPNLPAESVLVSASLLCRPFRGRFLGFEMFEAKNRACLQYQGLGFVFHICFCHQGFKHGDH</sequence>
<evidence type="ECO:0000313" key="2">
    <source>
        <dbReference type="Proteomes" id="UP001062846"/>
    </source>
</evidence>
<gene>
    <name evidence="1" type="ORF">RHMOL_Rhmol01G0109300</name>
</gene>
<comment type="caution">
    <text evidence="1">The sequence shown here is derived from an EMBL/GenBank/DDBJ whole genome shotgun (WGS) entry which is preliminary data.</text>
</comment>
<dbReference type="EMBL" id="CM046388">
    <property type="protein sequence ID" value="KAI8571305.1"/>
    <property type="molecule type" value="Genomic_DNA"/>
</dbReference>
<accession>A0ACC0Q0P0</accession>